<gene>
    <name evidence="2" type="ORF">N9R04_09755</name>
</gene>
<evidence type="ECO:0000259" key="1">
    <source>
        <dbReference type="Pfam" id="PF13673"/>
    </source>
</evidence>
<dbReference type="Gene3D" id="3.40.630.30">
    <property type="match status" value="1"/>
</dbReference>
<dbReference type="EMBL" id="JAOPKZ010000017">
    <property type="protein sequence ID" value="MCU5746961.1"/>
    <property type="molecule type" value="Genomic_DNA"/>
</dbReference>
<dbReference type="Proteomes" id="UP001209553">
    <property type="component" value="Unassembled WGS sequence"/>
</dbReference>
<organism evidence="2 3">
    <name type="scientific">Staphylococcus marylandisciuri</name>
    <dbReference type="NCBI Taxonomy" id="2981529"/>
    <lineage>
        <taxon>Bacteria</taxon>
        <taxon>Bacillati</taxon>
        <taxon>Bacillota</taxon>
        <taxon>Bacilli</taxon>
        <taxon>Bacillales</taxon>
        <taxon>Staphylococcaceae</taxon>
        <taxon>Staphylococcus</taxon>
    </lineage>
</organism>
<protein>
    <submittedName>
        <fullName evidence="2">GNAT family N-acetyltransferase</fullName>
    </submittedName>
</protein>
<evidence type="ECO:0000313" key="2">
    <source>
        <dbReference type="EMBL" id="MCU5746961.1"/>
    </source>
</evidence>
<dbReference type="InterPro" id="IPR016181">
    <property type="entry name" value="Acyl_CoA_acyltransferase"/>
</dbReference>
<feature type="domain" description="N-acetyltransferase" evidence="1">
    <location>
        <begin position="3"/>
        <end position="46"/>
    </location>
</feature>
<name>A0ABT2QSJ6_9STAP</name>
<comment type="caution">
    <text evidence="2">The sequence shown here is derived from an EMBL/GenBank/DDBJ whole genome shotgun (WGS) entry which is preliminary data.</text>
</comment>
<evidence type="ECO:0000313" key="3">
    <source>
        <dbReference type="Proteomes" id="UP001209553"/>
    </source>
</evidence>
<dbReference type="Pfam" id="PF13673">
    <property type="entry name" value="Acetyltransf_10"/>
    <property type="match status" value="1"/>
</dbReference>
<dbReference type="RefSeq" id="WP_262856663.1">
    <property type="nucleotide sequence ID" value="NZ_JAOPKZ010000017.1"/>
</dbReference>
<dbReference type="CDD" id="cd04301">
    <property type="entry name" value="NAT_SF"/>
    <property type="match status" value="1"/>
</dbReference>
<dbReference type="InterPro" id="IPR000182">
    <property type="entry name" value="GNAT_dom"/>
</dbReference>
<keyword evidence="3" id="KW-1185">Reference proteome</keyword>
<dbReference type="SUPFAM" id="SSF55729">
    <property type="entry name" value="Acyl-CoA N-acyltransferases (Nat)"/>
    <property type="match status" value="1"/>
</dbReference>
<accession>A0ABT2QSJ6</accession>
<sequence>MFSDSTIYVYYADNQIVGFAGLYEQYIAGLFITDNYCNKGIGRFFIGKIKK</sequence>
<proteinExistence type="predicted"/>
<reference evidence="2 3" key="1">
    <citation type="journal article" date="2023" name="Int. J. Syst. Evol. Microbiol.">
        <title>Streptococcus sciuri sp. nov., Staphylococcus marylandisciuri sp. nov. and Staphylococcus americanisciuri sp. nov., isolated from faeces of eastern grey squirrel (Sciurus carolinensis).</title>
        <authorList>
            <person name="Volokhov D.V."/>
            <person name="Zagorodnyaya T.A."/>
            <person name="Furtak V.A."/>
            <person name="Nattanmai G."/>
            <person name="Randall L."/>
            <person name="Jose S."/>
            <person name="Gao Y."/>
            <person name="Eisenberg T."/>
            <person name="Delmonte P."/>
            <person name="Blom J."/>
            <person name="Mitchell K.K."/>
        </authorList>
    </citation>
    <scope>NUCLEOTIDE SEQUENCE [LARGE SCALE GENOMIC DNA]</scope>
    <source>
        <strain evidence="2 3">SQ8-PEA</strain>
    </source>
</reference>